<protein>
    <submittedName>
        <fullName evidence="7">All-trans-retinol 13,14-reductase</fullName>
    </submittedName>
</protein>
<gene>
    <name evidence="7" type="ORF">SAMN00777080_1985</name>
</gene>
<keyword evidence="3" id="KW-0274">FAD</keyword>
<feature type="domain" description="Amine oxidase" evidence="6">
    <location>
        <begin position="25"/>
        <end position="521"/>
    </location>
</feature>
<keyword evidence="2" id="KW-0732">Signal</keyword>
<dbReference type="EMBL" id="LT838813">
    <property type="protein sequence ID" value="SMD43393.1"/>
    <property type="molecule type" value="Genomic_DNA"/>
</dbReference>
<keyword evidence="1" id="KW-0285">Flavoprotein</keyword>
<dbReference type="Gene3D" id="3.50.50.60">
    <property type="entry name" value="FAD/NAD(P)-binding domain"/>
    <property type="match status" value="2"/>
</dbReference>
<keyword evidence="8" id="KW-1185">Reference proteome</keyword>
<dbReference type="RefSeq" id="WP_084120173.1">
    <property type="nucleotide sequence ID" value="NZ_LT838813.1"/>
</dbReference>
<proteinExistence type="predicted"/>
<sequence>MRNFPSYKQNKPSGHYDAIVIGSGLGGLTTAALLSKQGQKVLVLEKHYTIGGFTHVFKRKDYEWDVGIHYVGDMHNDRKLMPRLFGYITQGKLEWQDMGEVYDKIVFGDKTYDLVKGRKNLVAKLKSEFDTPENHAAIDRYMEAVKNVIVSSKDFYSMKVVPGLVGKWIRKWTSRKFHKFSDISTLEMLKSLTDNEKLIGVLCGQYGDYGLPPAQSSFAMHAILVNHYFNGGYFPVGGSAKIAESIYPLVRAAGGDVYSNAEVKGIIFEGNKAVGVRMPDDHELKADRIISNAGVFNTFQKLIPKEHPLYPKLERHFDGLRASVAHSCLYIGLKKNSKELQLPTSNFWIYPGYDHDKNVSEYLTNPDDKPFPVVYISFPSSKDPDWEKRYPGSSTIEIISLAPYDWFKAWENTRWGKRGEDYEALKEKWSLKLLESLYQQLPHLRGQIDYYELSTPLSTKNFTGYQSGEIYGLEHSPSRFRNEHLTPHTPFKNLYLTGQDIVSCGIGGALMSGLITSSAILKKNLIKTIMK</sequence>
<keyword evidence="4" id="KW-0521">NADP</keyword>
<dbReference type="Proteomes" id="UP000192333">
    <property type="component" value="Chromosome I"/>
</dbReference>
<dbReference type="Pfam" id="PF01593">
    <property type="entry name" value="Amino_oxidase"/>
    <property type="match status" value="1"/>
</dbReference>
<dbReference type="GO" id="GO:0016491">
    <property type="term" value="F:oxidoreductase activity"/>
    <property type="evidence" value="ECO:0007669"/>
    <property type="project" value="InterPro"/>
</dbReference>
<dbReference type="OrthoDB" id="9789960at2"/>
<dbReference type="PANTHER" id="PTHR46091">
    <property type="entry name" value="BLR7054 PROTEIN"/>
    <property type="match status" value="1"/>
</dbReference>
<dbReference type="SUPFAM" id="SSF51905">
    <property type="entry name" value="FAD/NAD(P)-binding domain"/>
    <property type="match status" value="1"/>
</dbReference>
<evidence type="ECO:0000256" key="4">
    <source>
        <dbReference type="ARBA" id="ARBA00022857"/>
    </source>
</evidence>
<dbReference type="InterPro" id="IPR002937">
    <property type="entry name" value="Amino_oxidase"/>
</dbReference>
<dbReference type="InterPro" id="IPR036188">
    <property type="entry name" value="FAD/NAD-bd_sf"/>
</dbReference>
<name>A0A1W2H397_9BACT</name>
<organism evidence="7 8">
    <name type="scientific">Aquiflexum balticum DSM 16537</name>
    <dbReference type="NCBI Taxonomy" id="758820"/>
    <lineage>
        <taxon>Bacteria</taxon>
        <taxon>Pseudomonadati</taxon>
        <taxon>Bacteroidota</taxon>
        <taxon>Cytophagia</taxon>
        <taxon>Cytophagales</taxon>
        <taxon>Cyclobacteriaceae</taxon>
        <taxon>Aquiflexum</taxon>
    </lineage>
</organism>
<evidence type="ECO:0000256" key="2">
    <source>
        <dbReference type="ARBA" id="ARBA00022729"/>
    </source>
</evidence>
<dbReference type="InterPro" id="IPR052206">
    <property type="entry name" value="Retinol_saturase"/>
</dbReference>
<evidence type="ECO:0000256" key="5">
    <source>
        <dbReference type="ARBA" id="ARBA00023027"/>
    </source>
</evidence>
<dbReference type="AlphaFoldDB" id="A0A1W2H397"/>
<reference evidence="8" key="1">
    <citation type="submission" date="2017-04" db="EMBL/GenBank/DDBJ databases">
        <authorList>
            <person name="Varghese N."/>
            <person name="Submissions S."/>
        </authorList>
    </citation>
    <scope>NUCLEOTIDE SEQUENCE [LARGE SCALE GENOMIC DNA]</scope>
    <source>
        <strain evidence="8">DSM 16537</strain>
    </source>
</reference>
<keyword evidence="5" id="KW-0520">NAD</keyword>
<evidence type="ECO:0000313" key="8">
    <source>
        <dbReference type="Proteomes" id="UP000192333"/>
    </source>
</evidence>
<dbReference type="STRING" id="758820.SAMN00777080_1985"/>
<evidence type="ECO:0000313" key="7">
    <source>
        <dbReference type="EMBL" id="SMD43393.1"/>
    </source>
</evidence>
<evidence type="ECO:0000256" key="3">
    <source>
        <dbReference type="ARBA" id="ARBA00022827"/>
    </source>
</evidence>
<accession>A0A1W2H397</accession>
<dbReference type="PANTHER" id="PTHR46091:SF3">
    <property type="entry name" value="AMINE OXIDASE DOMAIN-CONTAINING PROTEIN"/>
    <property type="match status" value="1"/>
</dbReference>
<evidence type="ECO:0000256" key="1">
    <source>
        <dbReference type="ARBA" id="ARBA00022630"/>
    </source>
</evidence>
<evidence type="ECO:0000259" key="6">
    <source>
        <dbReference type="Pfam" id="PF01593"/>
    </source>
</evidence>